<dbReference type="OrthoDB" id="9800167at2"/>
<evidence type="ECO:0000256" key="6">
    <source>
        <dbReference type="RuleBase" id="RU366058"/>
    </source>
</evidence>
<dbReference type="STRING" id="715226.ABI_46240"/>
<dbReference type="Proteomes" id="UP000006512">
    <property type="component" value="Unassembled WGS sequence"/>
</dbReference>
<dbReference type="HOGENOM" id="CLU_038944_7_0_5"/>
<dbReference type="EMBL" id="GL883081">
    <property type="protein sequence ID" value="EGF89276.1"/>
    <property type="molecule type" value="Genomic_DNA"/>
</dbReference>
<feature type="transmembrane region" description="Helical" evidence="6">
    <location>
        <begin position="90"/>
        <end position="112"/>
    </location>
</feature>
<feature type="transmembrane region" description="Helical" evidence="6">
    <location>
        <begin position="12"/>
        <end position="32"/>
    </location>
</feature>
<feature type="transmembrane region" description="Helical" evidence="6">
    <location>
        <begin position="166"/>
        <end position="186"/>
    </location>
</feature>
<keyword evidence="9" id="KW-1185">Reference proteome</keyword>
<dbReference type="GO" id="GO:0005886">
    <property type="term" value="C:plasma membrane"/>
    <property type="evidence" value="ECO:0007669"/>
    <property type="project" value="UniProtKB-SubCell"/>
</dbReference>
<dbReference type="AlphaFoldDB" id="F4QTX6"/>
<feature type="transmembrane region" description="Helical" evidence="6">
    <location>
        <begin position="52"/>
        <end position="78"/>
    </location>
</feature>
<dbReference type="PANTHER" id="PTHR12677">
    <property type="entry name" value="GOLGI APPARATUS MEMBRANE PROTEIN TVP38-RELATED"/>
    <property type="match status" value="1"/>
</dbReference>
<evidence type="ECO:0000256" key="4">
    <source>
        <dbReference type="ARBA" id="ARBA00022989"/>
    </source>
</evidence>
<dbReference type="InterPro" id="IPR032816">
    <property type="entry name" value="VTT_dom"/>
</dbReference>
<feature type="transmembrane region" description="Helical" evidence="6">
    <location>
        <begin position="198"/>
        <end position="217"/>
    </location>
</feature>
<evidence type="ECO:0000256" key="1">
    <source>
        <dbReference type="ARBA" id="ARBA00004651"/>
    </source>
</evidence>
<dbReference type="InterPro" id="IPR015414">
    <property type="entry name" value="TMEM64"/>
</dbReference>
<keyword evidence="5 6" id="KW-0472">Membrane</keyword>
<dbReference type="PANTHER" id="PTHR12677:SF59">
    <property type="entry name" value="GOLGI APPARATUS MEMBRANE PROTEIN TVP38-RELATED"/>
    <property type="match status" value="1"/>
</dbReference>
<evidence type="ECO:0000313" key="9">
    <source>
        <dbReference type="Proteomes" id="UP000006512"/>
    </source>
</evidence>
<keyword evidence="2 6" id="KW-1003">Cell membrane</keyword>
<keyword evidence="3 6" id="KW-0812">Transmembrane</keyword>
<name>F4QTX6_9CAUL</name>
<accession>F4QTX6</accession>
<comment type="subcellular location">
    <subcellularLocation>
        <location evidence="1 6">Cell membrane</location>
        <topology evidence="1 6">Multi-pass membrane protein</topology>
    </subcellularLocation>
</comment>
<proteinExistence type="inferred from homology"/>
<sequence>MREKHASSPIRLWLILAAVVVVTGLVWHYRLGIEHVKLLLAPLEAMRAQSPWLLAAGYLAVHVLLATLCAPLEILLAVMAGALFGPVQGAILASFGSSIGGTLAFSWSRWLLRDRVRAWFPRQAAMVDRGMARDGVLYLVTLRLLPVVPFFLVNLLAGLTPLRTRTFYVVTQASLLPAIFLYANAGTQLAQIKNVGDILSPSFLAVLTLLAVLPWLAKWGLSRFRR</sequence>
<keyword evidence="4 6" id="KW-1133">Transmembrane helix</keyword>
<dbReference type="Pfam" id="PF09335">
    <property type="entry name" value="VTT_dom"/>
    <property type="match status" value="1"/>
</dbReference>
<dbReference type="eggNOG" id="COG0398">
    <property type="taxonomic scope" value="Bacteria"/>
</dbReference>
<evidence type="ECO:0000256" key="3">
    <source>
        <dbReference type="ARBA" id="ARBA00022692"/>
    </source>
</evidence>
<evidence type="ECO:0000256" key="2">
    <source>
        <dbReference type="ARBA" id="ARBA00022475"/>
    </source>
</evidence>
<dbReference type="RefSeq" id="WP_006275397.1">
    <property type="nucleotide sequence ID" value="NZ_GL883081.1"/>
</dbReference>
<gene>
    <name evidence="8" type="ORF">ABI_46240</name>
</gene>
<comment type="similarity">
    <text evidence="6">Belongs to the TVP38/TMEM64 family.</text>
</comment>
<evidence type="ECO:0000256" key="5">
    <source>
        <dbReference type="ARBA" id="ARBA00023136"/>
    </source>
</evidence>
<reference evidence="9" key="1">
    <citation type="submission" date="2011-03" db="EMBL/GenBank/DDBJ databases">
        <title>Draft genome sequence of Brevundimonas diminuta.</title>
        <authorList>
            <person name="Brown P.J.B."/>
            <person name="Buechlein A."/>
            <person name="Hemmerich C."/>
            <person name="Brun Y.V."/>
        </authorList>
    </citation>
    <scope>NUCLEOTIDE SEQUENCE [LARGE SCALE GENOMIC DNA]</scope>
    <source>
        <strain evidence="9">C19</strain>
    </source>
</reference>
<feature type="domain" description="VTT" evidence="7">
    <location>
        <begin position="73"/>
        <end position="187"/>
    </location>
</feature>
<evidence type="ECO:0000259" key="7">
    <source>
        <dbReference type="Pfam" id="PF09335"/>
    </source>
</evidence>
<protein>
    <recommendedName>
        <fullName evidence="6">TVP38/TMEM64 family membrane protein</fullName>
    </recommendedName>
</protein>
<feature type="transmembrane region" description="Helical" evidence="6">
    <location>
        <begin position="136"/>
        <end position="159"/>
    </location>
</feature>
<evidence type="ECO:0000313" key="8">
    <source>
        <dbReference type="EMBL" id="EGF89276.1"/>
    </source>
</evidence>
<organism evidence="8 9">
    <name type="scientific">Asticcacaulis biprosthecium C19</name>
    <dbReference type="NCBI Taxonomy" id="715226"/>
    <lineage>
        <taxon>Bacteria</taxon>
        <taxon>Pseudomonadati</taxon>
        <taxon>Pseudomonadota</taxon>
        <taxon>Alphaproteobacteria</taxon>
        <taxon>Caulobacterales</taxon>
        <taxon>Caulobacteraceae</taxon>
        <taxon>Asticcacaulis</taxon>
    </lineage>
</organism>